<dbReference type="SUPFAM" id="SSF69322">
    <property type="entry name" value="Tricorn protease domain 2"/>
    <property type="match status" value="1"/>
</dbReference>
<accession>A0A0V0QZ75</accession>
<dbReference type="EMBL" id="LDAU01000082">
    <property type="protein sequence ID" value="KRX07534.1"/>
    <property type="molecule type" value="Genomic_DNA"/>
</dbReference>
<gene>
    <name evidence="1" type="ORF">PPERSA_11083</name>
</gene>
<dbReference type="AlphaFoldDB" id="A0A0V0QZ75"/>
<organism evidence="1 2">
    <name type="scientific">Pseudocohnilembus persalinus</name>
    <name type="common">Ciliate</name>
    <dbReference type="NCBI Taxonomy" id="266149"/>
    <lineage>
        <taxon>Eukaryota</taxon>
        <taxon>Sar</taxon>
        <taxon>Alveolata</taxon>
        <taxon>Ciliophora</taxon>
        <taxon>Intramacronucleata</taxon>
        <taxon>Oligohymenophorea</taxon>
        <taxon>Scuticociliatia</taxon>
        <taxon>Philasterida</taxon>
        <taxon>Pseudocohnilembidae</taxon>
        <taxon>Pseudocohnilembus</taxon>
    </lineage>
</organism>
<protein>
    <submittedName>
        <fullName evidence="1">Uncharacterized protein</fullName>
    </submittedName>
</protein>
<reference evidence="1 2" key="1">
    <citation type="journal article" date="2015" name="Sci. Rep.">
        <title>Genome of the facultative scuticociliatosis pathogen Pseudocohnilembus persalinus provides insight into its virulence through horizontal gene transfer.</title>
        <authorList>
            <person name="Xiong J."/>
            <person name="Wang G."/>
            <person name="Cheng J."/>
            <person name="Tian M."/>
            <person name="Pan X."/>
            <person name="Warren A."/>
            <person name="Jiang C."/>
            <person name="Yuan D."/>
            <person name="Miao W."/>
        </authorList>
    </citation>
    <scope>NUCLEOTIDE SEQUENCE [LARGE SCALE GENOMIC DNA]</scope>
    <source>
        <strain evidence="1">36N120E</strain>
    </source>
</reference>
<proteinExistence type="predicted"/>
<name>A0A0V0QZ75_PSEPJ</name>
<dbReference type="Proteomes" id="UP000054937">
    <property type="component" value="Unassembled WGS sequence"/>
</dbReference>
<comment type="caution">
    <text evidence="1">The sequence shown here is derived from an EMBL/GenBank/DDBJ whole genome shotgun (WGS) entry which is preliminary data.</text>
</comment>
<evidence type="ECO:0000313" key="2">
    <source>
        <dbReference type="Proteomes" id="UP000054937"/>
    </source>
</evidence>
<dbReference type="InParanoid" id="A0A0V0QZ75"/>
<evidence type="ECO:0000313" key="1">
    <source>
        <dbReference type="EMBL" id="KRX07534.1"/>
    </source>
</evidence>
<sequence length="283" mass="33385">MEQPIQQAIISNMGNYIAFSHTQGISVYEINQYQNAVYNYEDLAYNIQALSFSQNDDFLYFCNENTFEISDFLTQNQNNIISGPSPAVCKYIISSKLEDFILVYYLQAGLYQYDLQGNEIKQITSYSEQSFRINQNYDGSLIYYLYNNTQTGNELSYIVSFLDENLNQVKELQLEYFCFSMDLSYDNEYFICQQQYYLMIYDFKTLQLYNILKTKNNYLSTFMYMTHQIATNNNYKIEIYNFELNTVIFDEVLLYNFTNVSSIQSYEKFLLYSGGGDNITNNS</sequence>
<keyword evidence="2" id="KW-1185">Reference proteome</keyword>